<sequence length="123" mass="14895">MKKWLLNILQCIQDIYQILKEIKALYNQFTIVTAHLQTIIRLIENYNHLAEEREKTVDTDQHQREIKLLDIGQVMKILNISESTYYRWVENGELQPRKKGKRHYYYLFDLQDQIAKCKLKGRL</sequence>
<dbReference type="SUPFAM" id="SSF46955">
    <property type="entry name" value="Putative DNA-binding domain"/>
    <property type="match status" value="1"/>
</dbReference>
<evidence type="ECO:0000313" key="2">
    <source>
        <dbReference type="EMBL" id="MEN5379214.1"/>
    </source>
</evidence>
<name>A0ABV0BWQ3_9SPHI</name>
<dbReference type="Gene3D" id="1.10.1660.10">
    <property type="match status" value="1"/>
</dbReference>
<evidence type="ECO:0000259" key="1">
    <source>
        <dbReference type="Pfam" id="PF12728"/>
    </source>
</evidence>
<feature type="domain" description="Helix-turn-helix" evidence="1">
    <location>
        <begin position="68"/>
        <end position="111"/>
    </location>
</feature>
<reference evidence="2 3" key="1">
    <citation type="submission" date="2024-04" db="EMBL/GenBank/DDBJ databases">
        <title>WGS of bacteria from Torrens River.</title>
        <authorList>
            <person name="Wyrsch E.R."/>
            <person name="Drigo B."/>
        </authorList>
    </citation>
    <scope>NUCLEOTIDE SEQUENCE [LARGE SCALE GENOMIC DNA]</scope>
    <source>
        <strain evidence="2 3">TWI391</strain>
    </source>
</reference>
<accession>A0ABV0BWQ3</accession>
<dbReference type="Pfam" id="PF12728">
    <property type="entry name" value="HTH_17"/>
    <property type="match status" value="1"/>
</dbReference>
<dbReference type="EMBL" id="JBDJNQ010000009">
    <property type="protein sequence ID" value="MEN5379214.1"/>
    <property type="molecule type" value="Genomic_DNA"/>
</dbReference>
<protein>
    <submittedName>
        <fullName evidence="2">Helix-turn-helix domain-containing protein</fullName>
    </submittedName>
</protein>
<organism evidence="2 3">
    <name type="scientific">Sphingobacterium kitahiroshimense</name>
    <dbReference type="NCBI Taxonomy" id="470446"/>
    <lineage>
        <taxon>Bacteria</taxon>
        <taxon>Pseudomonadati</taxon>
        <taxon>Bacteroidota</taxon>
        <taxon>Sphingobacteriia</taxon>
        <taxon>Sphingobacteriales</taxon>
        <taxon>Sphingobacteriaceae</taxon>
        <taxon>Sphingobacterium</taxon>
    </lineage>
</organism>
<comment type="caution">
    <text evidence="2">The sequence shown here is derived from an EMBL/GenBank/DDBJ whole genome shotgun (WGS) entry which is preliminary data.</text>
</comment>
<keyword evidence="3" id="KW-1185">Reference proteome</keyword>
<proteinExistence type="predicted"/>
<dbReference type="Proteomes" id="UP001409291">
    <property type="component" value="Unassembled WGS sequence"/>
</dbReference>
<dbReference type="InterPro" id="IPR041657">
    <property type="entry name" value="HTH_17"/>
</dbReference>
<gene>
    <name evidence="2" type="ORF">ABE541_18260</name>
</gene>
<evidence type="ECO:0000313" key="3">
    <source>
        <dbReference type="Proteomes" id="UP001409291"/>
    </source>
</evidence>
<dbReference type="RefSeq" id="WP_346581987.1">
    <property type="nucleotide sequence ID" value="NZ_JBDJNQ010000009.1"/>
</dbReference>
<dbReference type="InterPro" id="IPR009061">
    <property type="entry name" value="DNA-bd_dom_put_sf"/>
</dbReference>